<evidence type="ECO:0000256" key="2">
    <source>
        <dbReference type="ARBA" id="ARBA00004448"/>
    </source>
</evidence>
<dbReference type="PANTHER" id="PTHR15099">
    <property type="entry name" value="PROTEIN PM1"/>
    <property type="match status" value="1"/>
</dbReference>
<comment type="caution">
    <text evidence="9">The sequence shown here is derived from an EMBL/GenBank/DDBJ whole genome shotgun (WGS) entry which is preliminary data.</text>
</comment>
<dbReference type="GO" id="GO:0005743">
    <property type="term" value="C:mitochondrial inner membrane"/>
    <property type="evidence" value="ECO:0007669"/>
    <property type="project" value="UniProtKB-SubCell"/>
</dbReference>
<proteinExistence type="inferred from homology"/>
<gene>
    <name evidence="9" type="primary">AVEN_176978_1</name>
    <name evidence="9" type="ORF">NPIL_531321</name>
</gene>
<dbReference type="PANTHER" id="PTHR15099:SF2">
    <property type="entry name" value="TRANSMEMBRANE PROTEIN 11, MITOCHONDRIAL"/>
    <property type="match status" value="1"/>
</dbReference>
<organism evidence="9 10">
    <name type="scientific">Nephila pilipes</name>
    <name type="common">Giant wood spider</name>
    <name type="synonym">Nephila maculata</name>
    <dbReference type="NCBI Taxonomy" id="299642"/>
    <lineage>
        <taxon>Eukaryota</taxon>
        <taxon>Metazoa</taxon>
        <taxon>Ecdysozoa</taxon>
        <taxon>Arthropoda</taxon>
        <taxon>Chelicerata</taxon>
        <taxon>Arachnida</taxon>
        <taxon>Araneae</taxon>
        <taxon>Araneomorphae</taxon>
        <taxon>Entelegynae</taxon>
        <taxon>Araneoidea</taxon>
        <taxon>Nephilidae</taxon>
        <taxon>Nephila</taxon>
    </lineage>
</organism>
<accession>A0A8X6NG33</accession>
<comment type="function">
    <text evidence="1">Plays a role in mitochondrial morphogenesis.</text>
</comment>
<dbReference type="Pfam" id="PF14972">
    <property type="entry name" value="Mito_morph_reg"/>
    <property type="match status" value="1"/>
</dbReference>
<sequence>MENNFQEAKVLHLPPLDEDVKKSFKIFDIGVIQDNYNCSSKTNLMDEIEEEKSVIVIVNNKLGNEVCLWLTLGQCVQHITLATALGAMICATGVNENMMKIAKPLAVSSVAMSIGHYLIWHQKPLNQYRVAQGQSIKSWLKDTQEPSVTIIVRKVVPCFTRVMHTFASAMALAVTFWPDIKSLRIKENLGSILNRKPEVPNISENVKDIFNR</sequence>
<evidence type="ECO:0000256" key="1">
    <source>
        <dbReference type="ARBA" id="ARBA00002812"/>
    </source>
</evidence>
<dbReference type="InterPro" id="IPR026120">
    <property type="entry name" value="TMEM11"/>
</dbReference>
<reference evidence="9" key="1">
    <citation type="submission" date="2020-08" db="EMBL/GenBank/DDBJ databases">
        <title>Multicomponent nature underlies the extraordinary mechanical properties of spider dragline silk.</title>
        <authorList>
            <person name="Kono N."/>
            <person name="Nakamura H."/>
            <person name="Mori M."/>
            <person name="Yoshida Y."/>
            <person name="Ohtoshi R."/>
            <person name="Malay A.D."/>
            <person name="Moran D.A.P."/>
            <person name="Tomita M."/>
            <person name="Numata K."/>
            <person name="Arakawa K."/>
        </authorList>
    </citation>
    <scope>NUCLEOTIDE SEQUENCE</scope>
</reference>
<keyword evidence="10" id="KW-1185">Reference proteome</keyword>
<keyword evidence="5" id="KW-0999">Mitochondrion inner membrane</keyword>
<keyword evidence="4" id="KW-0812">Transmembrane</keyword>
<keyword evidence="7" id="KW-0496">Mitochondrion</keyword>
<evidence type="ECO:0000313" key="9">
    <source>
        <dbReference type="EMBL" id="GFT11268.1"/>
    </source>
</evidence>
<dbReference type="OrthoDB" id="6435077at2759"/>
<evidence type="ECO:0000256" key="3">
    <source>
        <dbReference type="ARBA" id="ARBA00006060"/>
    </source>
</evidence>
<evidence type="ECO:0000256" key="4">
    <source>
        <dbReference type="ARBA" id="ARBA00022692"/>
    </source>
</evidence>
<evidence type="ECO:0000256" key="6">
    <source>
        <dbReference type="ARBA" id="ARBA00022989"/>
    </source>
</evidence>
<name>A0A8X6NG33_NEPPI</name>
<dbReference type="AlphaFoldDB" id="A0A8X6NG33"/>
<evidence type="ECO:0000256" key="8">
    <source>
        <dbReference type="ARBA" id="ARBA00023136"/>
    </source>
</evidence>
<dbReference type="Proteomes" id="UP000887013">
    <property type="component" value="Unassembled WGS sequence"/>
</dbReference>
<evidence type="ECO:0000256" key="7">
    <source>
        <dbReference type="ARBA" id="ARBA00023128"/>
    </source>
</evidence>
<dbReference type="GO" id="GO:0007007">
    <property type="term" value="P:inner mitochondrial membrane organization"/>
    <property type="evidence" value="ECO:0007669"/>
    <property type="project" value="TreeGrafter"/>
</dbReference>
<dbReference type="EMBL" id="BMAW01057459">
    <property type="protein sequence ID" value="GFT11268.1"/>
    <property type="molecule type" value="Genomic_DNA"/>
</dbReference>
<comment type="subcellular location">
    <subcellularLocation>
        <location evidence="2">Mitochondrion inner membrane</location>
        <topology evidence="2">Multi-pass membrane protein</topology>
    </subcellularLocation>
</comment>
<evidence type="ECO:0000313" key="10">
    <source>
        <dbReference type="Proteomes" id="UP000887013"/>
    </source>
</evidence>
<evidence type="ECO:0008006" key="11">
    <source>
        <dbReference type="Google" id="ProtNLM"/>
    </source>
</evidence>
<protein>
    <recommendedName>
        <fullName evidence="11">Transmembrane protein</fullName>
    </recommendedName>
</protein>
<evidence type="ECO:0000256" key="5">
    <source>
        <dbReference type="ARBA" id="ARBA00022792"/>
    </source>
</evidence>
<keyword evidence="6" id="KW-1133">Transmembrane helix</keyword>
<keyword evidence="8" id="KW-0472">Membrane</keyword>
<comment type="similarity">
    <text evidence="3">Belongs to the TMEM11 family.</text>
</comment>